<reference evidence="1 2" key="1">
    <citation type="submission" date="2014-09" db="EMBL/GenBank/DDBJ databases">
        <authorList>
            <person name="Magalhaes I.L.F."/>
            <person name="Oliveira U."/>
            <person name="Santos F.R."/>
            <person name="Vidigal T.H.D.A."/>
            <person name="Brescovit A.D."/>
            <person name="Santos A.J."/>
        </authorList>
    </citation>
    <scope>NUCLEOTIDE SEQUENCE [LARGE SCALE GENOMIC DNA]</scope>
</reference>
<keyword evidence="2" id="KW-1185">Reference proteome</keyword>
<proteinExistence type="predicted"/>
<protein>
    <submittedName>
        <fullName evidence="1">Uncharacterized protein</fullName>
    </submittedName>
</protein>
<dbReference type="Proteomes" id="UP000054845">
    <property type="component" value="Unassembled WGS sequence"/>
</dbReference>
<organism evidence="1 2">
    <name type="scientific">Ceraceosorus bombacis</name>
    <dbReference type="NCBI Taxonomy" id="401625"/>
    <lineage>
        <taxon>Eukaryota</taxon>
        <taxon>Fungi</taxon>
        <taxon>Dikarya</taxon>
        <taxon>Basidiomycota</taxon>
        <taxon>Ustilaginomycotina</taxon>
        <taxon>Exobasidiomycetes</taxon>
        <taxon>Ceraceosorales</taxon>
        <taxon>Ceraceosoraceae</taxon>
        <taxon>Ceraceosorus</taxon>
    </lineage>
</organism>
<sequence>MTSPGDLSALLKSLHTPPSATSYFSTASHLYRQDKGAREAELPVHEDHAHSAARHLLSMSI</sequence>
<name>A0A0P1BBS3_9BASI</name>
<evidence type="ECO:0000313" key="1">
    <source>
        <dbReference type="EMBL" id="CEH13173.1"/>
    </source>
</evidence>
<dbReference type="AlphaFoldDB" id="A0A0P1BBS3"/>
<dbReference type="EMBL" id="CCYA01000206">
    <property type="protein sequence ID" value="CEH13173.1"/>
    <property type="molecule type" value="Genomic_DNA"/>
</dbReference>
<accession>A0A0P1BBS3</accession>
<evidence type="ECO:0000313" key="2">
    <source>
        <dbReference type="Proteomes" id="UP000054845"/>
    </source>
</evidence>